<comment type="caution">
    <text evidence="3">The sequence shown here is derived from an EMBL/GenBank/DDBJ whole genome shotgun (WGS) entry which is preliminary data.</text>
</comment>
<keyword evidence="2" id="KW-0472">Membrane</keyword>
<name>A0AAW1VMD3_RUBAR</name>
<keyword evidence="4" id="KW-1185">Reference proteome</keyword>
<evidence type="ECO:0000256" key="1">
    <source>
        <dbReference type="SAM" id="MobiDB-lite"/>
    </source>
</evidence>
<accession>A0AAW1VMD3</accession>
<reference evidence="3 4" key="1">
    <citation type="journal article" date="2023" name="G3 (Bethesda)">
        <title>A chromosome-length genome assembly and annotation of blackberry (Rubus argutus, cv. 'Hillquist').</title>
        <authorList>
            <person name="Bruna T."/>
            <person name="Aryal R."/>
            <person name="Dudchenko O."/>
            <person name="Sargent D.J."/>
            <person name="Mead D."/>
            <person name="Buti M."/>
            <person name="Cavallini A."/>
            <person name="Hytonen T."/>
            <person name="Andres J."/>
            <person name="Pham M."/>
            <person name="Weisz D."/>
            <person name="Mascagni F."/>
            <person name="Usai G."/>
            <person name="Natali L."/>
            <person name="Bassil N."/>
            <person name="Fernandez G.E."/>
            <person name="Lomsadze A."/>
            <person name="Armour M."/>
            <person name="Olukolu B."/>
            <person name="Poorten T."/>
            <person name="Britton C."/>
            <person name="Davik J."/>
            <person name="Ashrafi H."/>
            <person name="Aiden E.L."/>
            <person name="Borodovsky M."/>
            <person name="Worthington M."/>
        </authorList>
    </citation>
    <scope>NUCLEOTIDE SEQUENCE [LARGE SCALE GENOMIC DNA]</scope>
    <source>
        <strain evidence="3">PI 553951</strain>
    </source>
</reference>
<organism evidence="3 4">
    <name type="scientific">Rubus argutus</name>
    <name type="common">Southern blackberry</name>
    <dbReference type="NCBI Taxonomy" id="59490"/>
    <lineage>
        <taxon>Eukaryota</taxon>
        <taxon>Viridiplantae</taxon>
        <taxon>Streptophyta</taxon>
        <taxon>Embryophyta</taxon>
        <taxon>Tracheophyta</taxon>
        <taxon>Spermatophyta</taxon>
        <taxon>Magnoliopsida</taxon>
        <taxon>eudicotyledons</taxon>
        <taxon>Gunneridae</taxon>
        <taxon>Pentapetalae</taxon>
        <taxon>rosids</taxon>
        <taxon>fabids</taxon>
        <taxon>Rosales</taxon>
        <taxon>Rosaceae</taxon>
        <taxon>Rosoideae</taxon>
        <taxon>Rosoideae incertae sedis</taxon>
        <taxon>Rubus</taxon>
    </lineage>
</organism>
<feature type="compositionally biased region" description="Polar residues" evidence="1">
    <location>
        <begin position="193"/>
        <end position="209"/>
    </location>
</feature>
<evidence type="ECO:0000256" key="2">
    <source>
        <dbReference type="SAM" id="Phobius"/>
    </source>
</evidence>
<keyword evidence="2" id="KW-1133">Transmembrane helix</keyword>
<feature type="transmembrane region" description="Helical" evidence="2">
    <location>
        <begin position="20"/>
        <end position="37"/>
    </location>
</feature>
<protein>
    <submittedName>
        <fullName evidence="3">Uncharacterized protein</fullName>
    </submittedName>
</protein>
<evidence type="ECO:0000313" key="4">
    <source>
        <dbReference type="Proteomes" id="UP001457282"/>
    </source>
</evidence>
<sequence length="209" mass="23101">MAGSACASYSLAKVRNDSLTLAWVVSMTWVGAALGGLRLQPFYSIRVVVTIFWCGGRVGLPPWWYRIKAGPKVYGFYFGRQDLIGDDLNNNGPSNGVLPACFGFSKKRKRRRLSNRVAAAGGDYVNSLTYLQPQSEPIIRQAEGGDELQDQKESQLQSECPNLRAYFDRLSFLESDVEEEEEVEKNGREVSKGSLSASASKRASTAMRS</sequence>
<gene>
    <name evidence="3" type="ORF">M0R45_000127</name>
</gene>
<dbReference type="AlphaFoldDB" id="A0AAW1VMD3"/>
<keyword evidence="2" id="KW-0812">Transmembrane</keyword>
<feature type="region of interest" description="Disordered" evidence="1">
    <location>
        <begin position="178"/>
        <end position="209"/>
    </location>
</feature>
<dbReference type="Proteomes" id="UP001457282">
    <property type="component" value="Unassembled WGS sequence"/>
</dbReference>
<evidence type="ECO:0000313" key="3">
    <source>
        <dbReference type="EMBL" id="KAK9906002.1"/>
    </source>
</evidence>
<proteinExistence type="predicted"/>
<dbReference type="EMBL" id="JBEDUW010000120">
    <property type="protein sequence ID" value="KAK9906002.1"/>
    <property type="molecule type" value="Genomic_DNA"/>
</dbReference>